<evidence type="ECO:0000256" key="1">
    <source>
        <dbReference type="ARBA" id="ARBA00001968"/>
    </source>
</evidence>
<dbReference type="RefSeq" id="XP_003292485.1">
    <property type="nucleotide sequence ID" value="XM_003292437.1"/>
</dbReference>
<gene>
    <name evidence="4" type="ORF">DICPUDRAFT_83107</name>
</gene>
<keyword evidence="5" id="KW-1185">Reference proteome</keyword>
<dbReference type="KEGG" id="dpp:DICPUDRAFT_83107"/>
<dbReference type="AlphaFoldDB" id="F0ZYJ8"/>
<evidence type="ECO:0000313" key="5">
    <source>
        <dbReference type="Proteomes" id="UP000001064"/>
    </source>
</evidence>
<comment type="cofactor">
    <cofactor evidence="1">
        <name>a divalent metal cation</name>
        <dbReference type="ChEBI" id="CHEBI:60240"/>
    </cofactor>
</comment>
<dbReference type="GO" id="GO:0046872">
    <property type="term" value="F:metal ion binding"/>
    <property type="evidence" value="ECO:0007669"/>
    <property type="project" value="UniProtKB-KW"/>
</dbReference>
<dbReference type="InterPro" id="IPR027806">
    <property type="entry name" value="HARBI1_dom"/>
</dbReference>
<dbReference type="InParanoid" id="F0ZYJ8"/>
<accession>F0ZYJ8</accession>
<dbReference type="GeneID" id="10508294"/>
<reference evidence="5" key="1">
    <citation type="journal article" date="2011" name="Genome Biol.">
        <title>Comparative genomics of the social amoebae Dictyostelium discoideum and Dictyostelium purpureum.</title>
        <authorList>
            <consortium name="US DOE Joint Genome Institute (JGI-PGF)"/>
            <person name="Sucgang R."/>
            <person name="Kuo A."/>
            <person name="Tian X."/>
            <person name="Salerno W."/>
            <person name="Parikh A."/>
            <person name="Feasley C.L."/>
            <person name="Dalin E."/>
            <person name="Tu H."/>
            <person name="Huang E."/>
            <person name="Barry K."/>
            <person name="Lindquist E."/>
            <person name="Shapiro H."/>
            <person name="Bruce D."/>
            <person name="Schmutz J."/>
            <person name="Salamov A."/>
            <person name="Fey P."/>
            <person name="Gaudet P."/>
            <person name="Anjard C."/>
            <person name="Babu M.M."/>
            <person name="Basu S."/>
            <person name="Bushmanova Y."/>
            <person name="van der Wel H."/>
            <person name="Katoh-Kurasawa M."/>
            <person name="Dinh C."/>
            <person name="Coutinho P.M."/>
            <person name="Saito T."/>
            <person name="Elias M."/>
            <person name="Schaap P."/>
            <person name="Kay R.R."/>
            <person name="Henrissat B."/>
            <person name="Eichinger L."/>
            <person name="Rivero F."/>
            <person name="Putnam N.H."/>
            <person name="West C.M."/>
            <person name="Loomis W.F."/>
            <person name="Chisholm R.L."/>
            <person name="Shaulsky G."/>
            <person name="Strassmann J.E."/>
            <person name="Queller D.C."/>
            <person name="Kuspa A."/>
            <person name="Grigoriev I.V."/>
        </authorList>
    </citation>
    <scope>NUCLEOTIDE SEQUENCE [LARGE SCALE GENOMIC DNA]</scope>
    <source>
        <strain evidence="5">QSDP1</strain>
    </source>
</reference>
<protein>
    <recommendedName>
        <fullName evidence="3">DDE Tnp4 domain-containing protein</fullName>
    </recommendedName>
</protein>
<dbReference type="VEuPathDB" id="AmoebaDB:DICPUDRAFT_83107"/>
<organism evidence="4 5">
    <name type="scientific">Dictyostelium purpureum</name>
    <name type="common">Slime mold</name>
    <dbReference type="NCBI Taxonomy" id="5786"/>
    <lineage>
        <taxon>Eukaryota</taxon>
        <taxon>Amoebozoa</taxon>
        <taxon>Evosea</taxon>
        <taxon>Eumycetozoa</taxon>
        <taxon>Dictyostelia</taxon>
        <taxon>Dictyosteliales</taxon>
        <taxon>Dictyosteliaceae</taxon>
        <taxon>Dictyostelium</taxon>
    </lineage>
</organism>
<dbReference type="Pfam" id="PF13359">
    <property type="entry name" value="DDE_Tnp_4"/>
    <property type="match status" value="1"/>
</dbReference>
<feature type="domain" description="DDE Tnp4" evidence="3">
    <location>
        <begin position="137"/>
        <end position="282"/>
    </location>
</feature>
<evidence type="ECO:0000313" key="4">
    <source>
        <dbReference type="EMBL" id="EGC30984.1"/>
    </source>
</evidence>
<proteinExistence type="predicted"/>
<evidence type="ECO:0000256" key="2">
    <source>
        <dbReference type="ARBA" id="ARBA00022723"/>
    </source>
</evidence>
<keyword evidence="2" id="KW-0479">Metal-binding</keyword>
<dbReference type="Proteomes" id="UP000001064">
    <property type="component" value="Unassembled WGS sequence"/>
</dbReference>
<evidence type="ECO:0000259" key="3">
    <source>
        <dbReference type="Pfam" id="PF13359"/>
    </source>
</evidence>
<dbReference type="EMBL" id="GL871285">
    <property type="protein sequence ID" value="EGC30984.1"/>
    <property type="molecule type" value="Genomic_DNA"/>
</dbReference>
<name>F0ZYJ8_DICPU</name>
<sequence>MGMTLKLSIQNFDDFKSVDDNLFKQYYWVSKNDFFKLYSLIAPPDQVNNELFLKLLLFFLYIKKYPTMRSLSIECNIDQYTAKRYLDEIIGLLSFHFLLNTTISQLNRISSEPISIKSYNNPISNKKYRVNGFVSATFFPISTYSTCGDQIKYYSQKHQTNGIKVLSIVNINNGGVSFVSKNSYFGSTRDFNIALESGVCDVFQLEEDERILGDFGFSNRPDKFICSNIVGSEDNLNNGMGAYHIETPIDKAKKSLDILNEGYRGDTKEFEKIIYIIFNLLNLFLKDESILKAKEVLLKNGTSSELLEYGGKPISFDSRMFLRTPLGKNVVTLPDNQVPTVIQSENSSSLSTRVTFSSLPKSIIAITPKESEITKPLVDPTTTSTISTTTTTSTTSNTVIITTTTIDKNPGGFFRGPETSSSIPTVASIKGINVNSVPKVAKTSNSIDRNVPNSFFRRIDPTPSFRVNLPVNVAAPSNLSDHRKFLRSAYRG</sequence>